<dbReference type="PANTHER" id="PTHR33204">
    <property type="entry name" value="TRANSCRIPTIONAL REGULATOR, MARR FAMILY"/>
    <property type="match status" value="1"/>
</dbReference>
<dbReference type="RefSeq" id="WP_369192340.1">
    <property type="nucleotide sequence ID" value="NZ_CP163431.1"/>
</dbReference>
<dbReference type="InterPro" id="IPR036390">
    <property type="entry name" value="WH_DNA-bd_sf"/>
</dbReference>
<evidence type="ECO:0000256" key="2">
    <source>
        <dbReference type="ARBA" id="ARBA00023125"/>
    </source>
</evidence>
<organism evidence="5">
    <name type="scientific">Streptomyces sp. R08</name>
    <dbReference type="NCBI Taxonomy" id="3238624"/>
    <lineage>
        <taxon>Bacteria</taxon>
        <taxon>Bacillati</taxon>
        <taxon>Actinomycetota</taxon>
        <taxon>Actinomycetes</taxon>
        <taxon>Kitasatosporales</taxon>
        <taxon>Streptomycetaceae</taxon>
        <taxon>Streptomyces</taxon>
    </lineage>
</organism>
<evidence type="ECO:0000256" key="3">
    <source>
        <dbReference type="ARBA" id="ARBA00023163"/>
    </source>
</evidence>
<evidence type="ECO:0000259" key="4">
    <source>
        <dbReference type="PROSITE" id="PS51118"/>
    </source>
</evidence>
<keyword evidence="1" id="KW-0805">Transcription regulation</keyword>
<dbReference type="InterPro" id="IPR002577">
    <property type="entry name" value="HTH_HxlR"/>
</dbReference>
<dbReference type="GO" id="GO:0003677">
    <property type="term" value="F:DNA binding"/>
    <property type="evidence" value="ECO:0007669"/>
    <property type="project" value="UniProtKB-KW"/>
</dbReference>
<gene>
    <name evidence="5" type="ORF">AB5J58_48645</name>
</gene>
<dbReference type="PANTHER" id="PTHR33204:SF18">
    <property type="entry name" value="TRANSCRIPTIONAL REGULATORY PROTEIN"/>
    <property type="match status" value="1"/>
</dbReference>
<evidence type="ECO:0000256" key="1">
    <source>
        <dbReference type="ARBA" id="ARBA00023015"/>
    </source>
</evidence>
<dbReference type="AlphaFoldDB" id="A0AB39MP49"/>
<dbReference type="InterPro" id="IPR036388">
    <property type="entry name" value="WH-like_DNA-bd_sf"/>
</dbReference>
<name>A0AB39MP49_9ACTN</name>
<dbReference type="Gene3D" id="1.10.10.10">
    <property type="entry name" value="Winged helix-like DNA-binding domain superfamily/Winged helix DNA-binding domain"/>
    <property type="match status" value="1"/>
</dbReference>
<reference evidence="5" key="1">
    <citation type="submission" date="2024-07" db="EMBL/GenBank/DDBJ databases">
        <authorList>
            <person name="Yu S.T."/>
        </authorList>
    </citation>
    <scope>NUCLEOTIDE SEQUENCE</scope>
    <source>
        <strain evidence="5">R08</strain>
    </source>
</reference>
<keyword evidence="2" id="KW-0238">DNA-binding</keyword>
<evidence type="ECO:0000313" key="5">
    <source>
        <dbReference type="EMBL" id="XDQ07569.1"/>
    </source>
</evidence>
<accession>A0AB39MP49</accession>
<dbReference type="EMBL" id="CP163431">
    <property type="protein sequence ID" value="XDQ07569.1"/>
    <property type="molecule type" value="Genomic_DNA"/>
</dbReference>
<proteinExistence type="predicted"/>
<dbReference type="SUPFAM" id="SSF46785">
    <property type="entry name" value="Winged helix' DNA-binding domain"/>
    <property type="match status" value="1"/>
</dbReference>
<protein>
    <submittedName>
        <fullName evidence="5">Winged helix-turn-helix transcriptional regulator</fullName>
    </submittedName>
</protein>
<sequence>MAPAVADYLQTPLAKVLNTLGRRWPVLALQALGQGNNHFNELQRRLCGINHKVLIETLRSLQSDGLVDGPLTSPGMTSYQLTVAGSKLLELVDHIRDWTESHPPSPTPRRIRT</sequence>
<keyword evidence="3" id="KW-0804">Transcription</keyword>
<feature type="domain" description="HTH hxlR-type" evidence="4">
    <location>
        <begin position="11"/>
        <end position="107"/>
    </location>
</feature>
<dbReference type="Pfam" id="PF01638">
    <property type="entry name" value="HxlR"/>
    <property type="match status" value="1"/>
</dbReference>
<dbReference type="PROSITE" id="PS51118">
    <property type="entry name" value="HTH_HXLR"/>
    <property type="match status" value="1"/>
</dbReference>